<dbReference type="KEGG" id="kvl:KVU_PB0008"/>
<dbReference type="Pfam" id="PF01266">
    <property type="entry name" value="DAO"/>
    <property type="match status" value="1"/>
</dbReference>
<dbReference type="SUPFAM" id="SSF51905">
    <property type="entry name" value="FAD/NAD(P)-binding domain"/>
    <property type="match status" value="1"/>
</dbReference>
<evidence type="ECO:0000259" key="7">
    <source>
        <dbReference type="PROSITE" id="PS51379"/>
    </source>
</evidence>
<dbReference type="EMBL" id="CP002020">
    <property type="protein sequence ID" value="AEM42686.1"/>
    <property type="molecule type" value="Genomic_DNA"/>
</dbReference>
<dbReference type="HOGENOM" id="CLU_008878_4_1_5"/>
<dbReference type="GO" id="GO:0050660">
    <property type="term" value="F:flavin adenine dinucleotide binding"/>
    <property type="evidence" value="ECO:0007669"/>
    <property type="project" value="InterPro"/>
</dbReference>
<accession>F9YBD4</accession>
<dbReference type="PROSITE" id="PS51379">
    <property type="entry name" value="4FE4S_FER_2"/>
    <property type="match status" value="1"/>
</dbReference>
<dbReference type="RefSeq" id="WP_013385648.1">
    <property type="nucleotide sequence ID" value="NC_017385.1"/>
</dbReference>
<keyword evidence="4" id="KW-0274">FAD</keyword>
<evidence type="ECO:0000313" key="8">
    <source>
        <dbReference type="EMBL" id="AEM42686.1"/>
    </source>
</evidence>
<dbReference type="PRINTS" id="PR00411">
    <property type="entry name" value="PNDRDTASEI"/>
</dbReference>
<dbReference type="Pfam" id="PF00732">
    <property type="entry name" value="GMC_oxred_N"/>
    <property type="match status" value="1"/>
</dbReference>
<evidence type="ECO:0000256" key="4">
    <source>
        <dbReference type="ARBA" id="ARBA00022827"/>
    </source>
</evidence>
<sequence length="529" mass="58049">MADFDADVIVIGSGAVGSNAAYELAKQGLSVILMEAGPRLPRWKILQNFRASPRKGNHNDPYPNLPYASNSFTDGYLENTGSFDLRPGMLRLLGGTTWHWAAATWRFTPEDMKLNSLYGVGRDWPIGYDELEPFYGLAEVELGVAGSDTQDQSGQGRDLAYPPRSTPYPAPPEADTYYFARLRDRIGAEGYNFVHEPNARPTVTYDGRPACTGNNNCMPVCPIGAMYSGNMTAQKAEDEGVQIITEATAYNLEKGEGGKIVAVHYKTPDAESHRLTAKYFMVAANGFETPKLLMISDVANSSDQVGRNLMDHSGMGLQFLADEALWPGRGPVQQGGIFNWREGEFRREHSAIKHALSNNVPNKMIAERLLAQGIVGTELDEKIRDMSARFVDVSTVFEMLPHPENRLQPHATRKDALGIPTLSINYDIDDYVKAAVPVVKEDYANFVRIMGGEVIEDDTGFQNRDHIMGTVIMGDDPATSVVNGECRTWDHDNLFLATTGVIPASGLINPTLTAVALAIRSAQIIAKEI</sequence>
<dbReference type="GO" id="GO:0008873">
    <property type="term" value="F:gluconate 2-dehydrogenase activity"/>
    <property type="evidence" value="ECO:0007669"/>
    <property type="project" value="UniProtKB-EC"/>
</dbReference>
<evidence type="ECO:0000256" key="6">
    <source>
        <dbReference type="SAM" id="MobiDB-lite"/>
    </source>
</evidence>
<dbReference type="InterPro" id="IPR006076">
    <property type="entry name" value="FAD-dep_OxRdtase"/>
</dbReference>
<evidence type="ECO:0000256" key="3">
    <source>
        <dbReference type="ARBA" id="ARBA00022630"/>
    </source>
</evidence>
<dbReference type="InterPro" id="IPR000172">
    <property type="entry name" value="GMC_OxRdtase_N"/>
</dbReference>
<dbReference type="SUPFAM" id="SSF54373">
    <property type="entry name" value="FAD-linked reductases, C-terminal domain"/>
    <property type="match status" value="1"/>
</dbReference>
<comment type="cofactor">
    <cofactor evidence="1">
        <name>FAD</name>
        <dbReference type="ChEBI" id="CHEBI:57692"/>
    </cofactor>
</comment>
<proteinExistence type="inferred from homology"/>
<keyword evidence="9" id="KW-1185">Reference proteome</keyword>
<keyword evidence="8" id="KW-0614">Plasmid</keyword>
<dbReference type="AlphaFoldDB" id="F9YBD4"/>
<keyword evidence="3" id="KW-0285">Flavoprotein</keyword>
<dbReference type="InterPro" id="IPR051473">
    <property type="entry name" value="P2Ox-like"/>
</dbReference>
<geneLocation type="plasmid" evidence="9">
    <name>pKVU_200</name>
</geneLocation>
<dbReference type="InterPro" id="IPR017896">
    <property type="entry name" value="4Fe4S_Fe-S-bd"/>
</dbReference>
<dbReference type="Pfam" id="PF05199">
    <property type="entry name" value="GMC_oxred_C"/>
    <property type="match status" value="1"/>
</dbReference>
<gene>
    <name evidence="8" type="ordered locus">KVU_PB0008</name>
</gene>
<dbReference type="InterPro" id="IPR036188">
    <property type="entry name" value="FAD/NAD-bd_sf"/>
</dbReference>
<dbReference type="OrthoDB" id="9798604at2"/>
<reference evidence="8 9" key="1">
    <citation type="journal article" date="2011" name="J. Bacteriol.">
        <title>Complete genome sequence of the industrial strain Ketogulonicigenium vulgare WSH-001.</title>
        <authorList>
            <person name="Liu L."/>
            <person name="Li Y."/>
            <person name="Zhang J."/>
            <person name="Zhou Z."/>
            <person name="Liu J."/>
            <person name="Li X."/>
            <person name="Zhou J."/>
            <person name="Du G."/>
            <person name="Wang L."/>
            <person name="Chen J."/>
        </authorList>
    </citation>
    <scope>NUCLEOTIDE SEQUENCE [LARGE SCALE GENOMIC DNA]</scope>
    <source>
        <strain evidence="8 9">WSH-001</strain>
        <plasmid evidence="9">pKVU_200</plasmid>
    </source>
</reference>
<dbReference type="PATRIC" id="fig|759362.5.peg.2962"/>
<evidence type="ECO:0000313" key="9">
    <source>
        <dbReference type="Proteomes" id="UP000000692"/>
    </source>
</evidence>
<evidence type="ECO:0000256" key="5">
    <source>
        <dbReference type="ARBA" id="ARBA00023002"/>
    </source>
</evidence>
<protein>
    <submittedName>
        <fullName evidence="8">Choline dehydrogenase</fullName>
        <ecNumber evidence="8">1.1.1.215</ecNumber>
    </submittedName>
</protein>
<feature type="domain" description="4Fe-4S ferredoxin-type" evidence="7">
    <location>
        <begin position="199"/>
        <end position="231"/>
    </location>
</feature>
<feature type="region of interest" description="Disordered" evidence="6">
    <location>
        <begin position="147"/>
        <end position="167"/>
    </location>
</feature>
<evidence type="ECO:0000256" key="1">
    <source>
        <dbReference type="ARBA" id="ARBA00001974"/>
    </source>
</evidence>
<evidence type="ECO:0000256" key="2">
    <source>
        <dbReference type="ARBA" id="ARBA00010790"/>
    </source>
</evidence>
<dbReference type="InterPro" id="IPR007867">
    <property type="entry name" value="GMC_OxRtase_C"/>
</dbReference>
<dbReference type="PANTHER" id="PTHR42784:SF1">
    <property type="entry name" value="PYRANOSE 2-OXIDASE"/>
    <property type="match status" value="1"/>
</dbReference>
<dbReference type="Gene3D" id="3.50.50.60">
    <property type="entry name" value="FAD/NAD(P)-binding domain"/>
    <property type="match status" value="2"/>
</dbReference>
<name>F9YBD4_KETVW</name>
<dbReference type="Proteomes" id="UP000000692">
    <property type="component" value="Plasmid 2"/>
</dbReference>
<organism evidence="8 9">
    <name type="scientific">Ketogulonicigenium vulgare (strain WSH-001)</name>
    <dbReference type="NCBI Taxonomy" id="759362"/>
    <lineage>
        <taxon>Bacteria</taxon>
        <taxon>Pseudomonadati</taxon>
        <taxon>Pseudomonadota</taxon>
        <taxon>Alphaproteobacteria</taxon>
        <taxon>Rhodobacterales</taxon>
        <taxon>Roseobacteraceae</taxon>
        <taxon>Ketogulonicigenium</taxon>
    </lineage>
</organism>
<dbReference type="EC" id="1.1.1.215" evidence="8"/>
<comment type="similarity">
    <text evidence="2">Belongs to the GMC oxidoreductase family.</text>
</comment>
<keyword evidence="5 8" id="KW-0560">Oxidoreductase</keyword>
<dbReference type="PANTHER" id="PTHR42784">
    <property type="entry name" value="PYRANOSE 2-OXIDASE"/>
    <property type="match status" value="1"/>
</dbReference>